<dbReference type="InterPro" id="IPR004360">
    <property type="entry name" value="Glyas_Fos-R_dOase_dom"/>
</dbReference>
<organism evidence="3 4">
    <name type="scientific">Coralloluteibacterium thermophilum</name>
    <dbReference type="NCBI Taxonomy" id="2707049"/>
    <lineage>
        <taxon>Bacteria</taxon>
        <taxon>Pseudomonadati</taxon>
        <taxon>Pseudomonadota</taxon>
        <taxon>Gammaproteobacteria</taxon>
        <taxon>Lysobacterales</taxon>
        <taxon>Lysobacteraceae</taxon>
        <taxon>Coralloluteibacterium</taxon>
    </lineage>
</organism>
<evidence type="ECO:0000259" key="1">
    <source>
        <dbReference type="Pfam" id="PF00903"/>
    </source>
</evidence>
<sequence>MHKQIFVNLPVRDLDRSVRFFGALGYAFDPAFTNENATCMIVGENLFAMLLVEPFFQGFIGERRIADTRTHSEVLVCLSADSREEIDRLVARAIDAGGRAHGEPKDHGFMYGHGFVDPDGHIWELVHMTGVPQS</sequence>
<dbReference type="SUPFAM" id="SSF54593">
    <property type="entry name" value="Glyoxalase/Bleomycin resistance protein/Dihydroxybiphenyl dioxygenase"/>
    <property type="match status" value="1"/>
</dbReference>
<feature type="domain" description="Glyoxalase/fosfomycin resistance/dioxygenase" evidence="1">
    <location>
        <begin position="78"/>
        <end position="125"/>
    </location>
</feature>
<proteinExistence type="predicted"/>
<comment type="caution">
    <text evidence="3">The sequence shown here is derived from an EMBL/GenBank/DDBJ whole genome shotgun (WGS) entry which is preliminary data.</text>
</comment>
<dbReference type="Gene3D" id="3.10.180.10">
    <property type="entry name" value="2,3-Dihydroxybiphenyl 1,2-Dioxygenase, domain 1"/>
    <property type="match status" value="1"/>
</dbReference>
<dbReference type="Proteomes" id="UP001595892">
    <property type="component" value="Unassembled WGS sequence"/>
</dbReference>
<dbReference type="InterPro" id="IPR029068">
    <property type="entry name" value="Glyas_Bleomycin-R_OHBP_Dase"/>
</dbReference>
<reference evidence="4" key="1">
    <citation type="journal article" date="2019" name="Int. J. Syst. Evol. Microbiol.">
        <title>The Global Catalogue of Microorganisms (GCM) 10K type strain sequencing project: providing services to taxonomists for standard genome sequencing and annotation.</title>
        <authorList>
            <consortium name="The Broad Institute Genomics Platform"/>
            <consortium name="The Broad Institute Genome Sequencing Center for Infectious Disease"/>
            <person name="Wu L."/>
            <person name="Ma J."/>
        </authorList>
    </citation>
    <scope>NUCLEOTIDE SEQUENCE [LARGE SCALE GENOMIC DNA]</scope>
    <source>
        <strain evidence="4">CGMCC 1.13574</strain>
    </source>
</reference>
<evidence type="ECO:0000259" key="2">
    <source>
        <dbReference type="Pfam" id="PF22677"/>
    </source>
</evidence>
<dbReference type="PANTHER" id="PTHR36503:SF2">
    <property type="entry name" value="BLR2408 PROTEIN"/>
    <property type="match status" value="1"/>
</dbReference>
<protein>
    <submittedName>
        <fullName evidence="3">VOC family protein</fullName>
    </submittedName>
</protein>
<evidence type="ECO:0000313" key="4">
    <source>
        <dbReference type="Proteomes" id="UP001595892"/>
    </source>
</evidence>
<dbReference type="InterPro" id="IPR053863">
    <property type="entry name" value="Glyoxy/Ble-like_N"/>
</dbReference>
<dbReference type="RefSeq" id="WP_377005883.1">
    <property type="nucleotide sequence ID" value="NZ_JBHSGG010000049.1"/>
</dbReference>
<accession>A0ABV9NMZ5</accession>
<dbReference type="EMBL" id="JBHSGG010000049">
    <property type="protein sequence ID" value="MFC4729737.1"/>
    <property type="molecule type" value="Genomic_DNA"/>
</dbReference>
<dbReference type="Pfam" id="PF00903">
    <property type="entry name" value="Glyoxalase"/>
    <property type="match status" value="1"/>
</dbReference>
<dbReference type="Pfam" id="PF22677">
    <property type="entry name" value="Ble-like_N"/>
    <property type="match status" value="1"/>
</dbReference>
<dbReference type="PANTHER" id="PTHR36503">
    <property type="entry name" value="BLR2520 PROTEIN"/>
    <property type="match status" value="1"/>
</dbReference>
<gene>
    <name evidence="3" type="ORF">ACFO3Q_16325</name>
</gene>
<evidence type="ECO:0000313" key="3">
    <source>
        <dbReference type="EMBL" id="MFC4729737.1"/>
    </source>
</evidence>
<keyword evidence="4" id="KW-1185">Reference proteome</keyword>
<name>A0ABV9NMZ5_9GAMM</name>
<feature type="domain" description="Glyoxalase/Bleomycin resistance-like N-terminal" evidence="2">
    <location>
        <begin position="5"/>
        <end position="43"/>
    </location>
</feature>